<sequence length="284" mass="31019">MSRFGYLVDSHCHLNYEGLAEQQDDVIARAGTAGVGCMLAINTKLREFDEVRTIAERNPHIYASVGIHPHEAANEPGVAVAALIERSVHPKVVGLGETGLDYYYDNAPREAQQENFRAHMEAARRTGLPVIVHTRDADEDCAAMLREEMDKGPFTGVIHCFTAGRALADAVLEMGFYISISGIVTFKNADDLREIVVDLPMDRLLVETDSPFLAPVPHRGKLCEPAYVADTARYIADLKNVSFDDLMETTSRNFFDLFKKAAPPAGKGREDTAIPVGTAQAGAA</sequence>
<dbReference type="InterPro" id="IPR018228">
    <property type="entry name" value="DNase_TatD-rel_CS"/>
</dbReference>
<feature type="binding site" evidence="4">
    <location>
        <position position="97"/>
    </location>
    <ligand>
        <name>a divalent metal cation</name>
        <dbReference type="ChEBI" id="CHEBI:60240"/>
        <label>1</label>
    </ligand>
</feature>
<protein>
    <submittedName>
        <fullName evidence="6">TatD DNase family protein</fullName>
    </submittedName>
</protein>
<evidence type="ECO:0000313" key="6">
    <source>
        <dbReference type="EMBL" id="RMB08705.1"/>
    </source>
</evidence>
<reference evidence="6 7" key="1">
    <citation type="submission" date="2018-10" db="EMBL/GenBank/DDBJ databases">
        <title>Genomic Encyclopedia of Archaeal and Bacterial Type Strains, Phase II (KMG-II): from individual species to whole genera.</title>
        <authorList>
            <person name="Goeker M."/>
        </authorList>
    </citation>
    <scope>NUCLEOTIDE SEQUENCE [LARGE SCALE GENOMIC DNA]</scope>
    <source>
        <strain evidence="6 7">DSM 25217</strain>
    </source>
</reference>
<dbReference type="SUPFAM" id="SSF51556">
    <property type="entry name" value="Metallo-dependent hydrolases"/>
    <property type="match status" value="1"/>
</dbReference>
<feature type="region of interest" description="Disordered" evidence="5">
    <location>
        <begin position="263"/>
        <end position="284"/>
    </location>
</feature>
<dbReference type="PANTHER" id="PTHR46124">
    <property type="entry name" value="D-AMINOACYL-TRNA DEACYLASE"/>
    <property type="match status" value="1"/>
</dbReference>
<accession>A0A3M0CIM6</accession>
<dbReference type="OrthoDB" id="9810005at2"/>
<dbReference type="PIRSF" id="PIRSF005902">
    <property type="entry name" value="DNase_TatD"/>
    <property type="match status" value="1"/>
</dbReference>
<keyword evidence="3" id="KW-0378">Hydrolase</keyword>
<evidence type="ECO:0000256" key="1">
    <source>
        <dbReference type="ARBA" id="ARBA00009275"/>
    </source>
</evidence>
<feature type="binding site" evidence="4">
    <location>
        <position position="209"/>
    </location>
    <ligand>
        <name>a divalent metal cation</name>
        <dbReference type="ChEBI" id="CHEBI:60240"/>
        <label>1</label>
    </ligand>
</feature>
<dbReference type="GO" id="GO:0005829">
    <property type="term" value="C:cytosol"/>
    <property type="evidence" value="ECO:0007669"/>
    <property type="project" value="TreeGrafter"/>
</dbReference>
<dbReference type="InParanoid" id="A0A3M0CIM6"/>
<proteinExistence type="inferred from homology"/>
<evidence type="ECO:0000256" key="5">
    <source>
        <dbReference type="SAM" id="MobiDB-lite"/>
    </source>
</evidence>
<comment type="similarity">
    <text evidence="1">Belongs to the metallo-dependent hydrolases superfamily. TatD-type hydrolase family.</text>
</comment>
<feature type="binding site" evidence="4">
    <location>
        <position position="133"/>
    </location>
    <ligand>
        <name>a divalent metal cation</name>
        <dbReference type="ChEBI" id="CHEBI:60240"/>
        <label>2</label>
    </ligand>
</feature>
<dbReference type="RefSeq" id="WP_121938044.1">
    <property type="nucleotide sequence ID" value="NZ_REFR01000010.1"/>
</dbReference>
<dbReference type="EMBL" id="REFR01000010">
    <property type="protein sequence ID" value="RMB08705.1"/>
    <property type="molecule type" value="Genomic_DNA"/>
</dbReference>
<keyword evidence="7" id="KW-1185">Reference proteome</keyword>
<dbReference type="AlphaFoldDB" id="A0A3M0CIM6"/>
<dbReference type="Gene3D" id="3.20.20.140">
    <property type="entry name" value="Metal-dependent hydrolases"/>
    <property type="match status" value="1"/>
</dbReference>
<evidence type="ECO:0000256" key="3">
    <source>
        <dbReference type="ARBA" id="ARBA00022801"/>
    </source>
</evidence>
<evidence type="ECO:0000256" key="4">
    <source>
        <dbReference type="PIRSR" id="PIRSR005902-1"/>
    </source>
</evidence>
<feature type="binding site" evidence="4">
    <location>
        <position position="159"/>
    </location>
    <ligand>
        <name>a divalent metal cation</name>
        <dbReference type="ChEBI" id="CHEBI:60240"/>
        <label>2</label>
    </ligand>
</feature>
<evidence type="ECO:0000313" key="7">
    <source>
        <dbReference type="Proteomes" id="UP000271227"/>
    </source>
</evidence>
<dbReference type="FunFam" id="3.20.20.140:FF:000005">
    <property type="entry name" value="TatD family hydrolase"/>
    <property type="match status" value="1"/>
</dbReference>
<dbReference type="PROSITE" id="PS01137">
    <property type="entry name" value="TATD_1"/>
    <property type="match status" value="1"/>
</dbReference>
<dbReference type="PROSITE" id="PS01090">
    <property type="entry name" value="TATD_2"/>
    <property type="match status" value="1"/>
</dbReference>
<keyword evidence="2 4" id="KW-0479">Metal-binding</keyword>
<dbReference type="InterPro" id="IPR032466">
    <property type="entry name" value="Metal_Hydrolase"/>
</dbReference>
<dbReference type="GO" id="GO:0046872">
    <property type="term" value="F:metal ion binding"/>
    <property type="evidence" value="ECO:0007669"/>
    <property type="project" value="UniProtKB-KW"/>
</dbReference>
<dbReference type="Proteomes" id="UP000271227">
    <property type="component" value="Unassembled WGS sequence"/>
</dbReference>
<dbReference type="FunCoup" id="A0A3M0CIM6">
    <property type="interactions" value="505"/>
</dbReference>
<dbReference type="Pfam" id="PF01026">
    <property type="entry name" value="TatD_DNase"/>
    <property type="match status" value="1"/>
</dbReference>
<feature type="binding site" evidence="4">
    <location>
        <position position="11"/>
    </location>
    <ligand>
        <name>a divalent metal cation</name>
        <dbReference type="ChEBI" id="CHEBI:60240"/>
        <label>1</label>
    </ligand>
</feature>
<evidence type="ECO:0000256" key="2">
    <source>
        <dbReference type="ARBA" id="ARBA00022723"/>
    </source>
</evidence>
<feature type="binding site" evidence="4">
    <location>
        <position position="13"/>
    </location>
    <ligand>
        <name>a divalent metal cation</name>
        <dbReference type="ChEBI" id="CHEBI:60240"/>
        <label>1</label>
    </ligand>
</feature>
<comment type="caution">
    <text evidence="6">The sequence shown here is derived from an EMBL/GenBank/DDBJ whole genome shotgun (WGS) entry which is preliminary data.</text>
</comment>
<name>A0A3M0CIM6_9PROT</name>
<organism evidence="6 7">
    <name type="scientific">Eilatimonas milleporae</name>
    <dbReference type="NCBI Taxonomy" id="911205"/>
    <lineage>
        <taxon>Bacteria</taxon>
        <taxon>Pseudomonadati</taxon>
        <taxon>Pseudomonadota</taxon>
        <taxon>Alphaproteobacteria</taxon>
        <taxon>Kordiimonadales</taxon>
        <taxon>Kordiimonadaceae</taxon>
        <taxon>Eilatimonas</taxon>
    </lineage>
</organism>
<gene>
    <name evidence="6" type="ORF">BXY39_1343</name>
</gene>
<dbReference type="CDD" id="cd01310">
    <property type="entry name" value="TatD_DNAse"/>
    <property type="match status" value="1"/>
</dbReference>
<dbReference type="NCBIfam" id="TIGR00010">
    <property type="entry name" value="YchF/TatD family DNA exonuclease"/>
    <property type="match status" value="1"/>
</dbReference>
<dbReference type="PANTHER" id="PTHR46124:SF2">
    <property type="entry name" value="D-AMINOACYL-TRNA DEACYLASE"/>
    <property type="match status" value="1"/>
</dbReference>
<dbReference type="InterPro" id="IPR015991">
    <property type="entry name" value="TatD/YcfH-like"/>
</dbReference>
<dbReference type="GO" id="GO:0016788">
    <property type="term" value="F:hydrolase activity, acting on ester bonds"/>
    <property type="evidence" value="ECO:0007669"/>
    <property type="project" value="InterPro"/>
</dbReference>
<dbReference type="GO" id="GO:0004536">
    <property type="term" value="F:DNA nuclease activity"/>
    <property type="evidence" value="ECO:0007669"/>
    <property type="project" value="InterPro"/>
</dbReference>
<dbReference type="InterPro" id="IPR001130">
    <property type="entry name" value="TatD-like"/>
</dbReference>